<feature type="transmembrane region" description="Helical" evidence="6">
    <location>
        <begin position="153"/>
        <end position="173"/>
    </location>
</feature>
<dbReference type="AlphaFoldDB" id="A0A6J6WA46"/>
<dbReference type="EMBL" id="CAEZZY010000077">
    <property type="protein sequence ID" value="CAB4780749.1"/>
    <property type="molecule type" value="Genomic_DNA"/>
</dbReference>
<feature type="transmembrane region" description="Helical" evidence="6">
    <location>
        <begin position="66"/>
        <end position="88"/>
    </location>
</feature>
<dbReference type="PANTHER" id="PTHR30353">
    <property type="entry name" value="INNER MEMBRANE PROTEIN DEDA-RELATED"/>
    <property type="match status" value="1"/>
</dbReference>
<evidence type="ECO:0000256" key="4">
    <source>
        <dbReference type="ARBA" id="ARBA00022989"/>
    </source>
</evidence>
<dbReference type="InterPro" id="IPR032818">
    <property type="entry name" value="DedA-like"/>
</dbReference>
<evidence type="ECO:0000256" key="1">
    <source>
        <dbReference type="ARBA" id="ARBA00004651"/>
    </source>
</evidence>
<feature type="transmembrane region" description="Helical" evidence="6">
    <location>
        <begin position="12"/>
        <end position="38"/>
    </location>
</feature>
<feature type="domain" description="VTT" evidence="7">
    <location>
        <begin position="58"/>
        <end position="172"/>
    </location>
</feature>
<name>A0A6J6WA46_9ZZZZ</name>
<accession>A0A6J6WA46</accession>
<gene>
    <name evidence="8" type="ORF">UFOPK2928_00771</name>
</gene>
<evidence type="ECO:0000256" key="3">
    <source>
        <dbReference type="ARBA" id="ARBA00022692"/>
    </source>
</evidence>
<dbReference type="Pfam" id="PF09335">
    <property type="entry name" value="VTT_dom"/>
    <property type="match status" value="1"/>
</dbReference>
<evidence type="ECO:0000256" key="2">
    <source>
        <dbReference type="ARBA" id="ARBA00022475"/>
    </source>
</evidence>
<keyword evidence="3 6" id="KW-0812">Transmembrane</keyword>
<evidence type="ECO:0000256" key="5">
    <source>
        <dbReference type="ARBA" id="ARBA00023136"/>
    </source>
</evidence>
<protein>
    <submittedName>
        <fullName evidence="8">Unannotated protein</fullName>
    </submittedName>
</protein>
<organism evidence="8">
    <name type="scientific">freshwater metagenome</name>
    <dbReference type="NCBI Taxonomy" id="449393"/>
    <lineage>
        <taxon>unclassified sequences</taxon>
        <taxon>metagenomes</taxon>
        <taxon>ecological metagenomes</taxon>
    </lineage>
</organism>
<sequence>MNTSVNLFDAHSIISTLGLVGILAIIFMETGLLIGLFFPGDSLLFLSGVGASGAAAKIFDGVQIDIVALLIGAPLVAIVGSQTGYLIGAKFGVKLFDRPDGRIFNQKKVKATEKWLKKYGTGKALVLARFIPFVRTLINPMCGIVGVPAKKFFFWNCVGAVLWTDGVIIAGYYLGEKLEGSVDKYLLPVVGLIILVSVAPVAIEILREWRTKRHLS</sequence>
<feature type="transmembrane region" description="Helical" evidence="6">
    <location>
        <begin position="185"/>
        <end position="206"/>
    </location>
</feature>
<proteinExistence type="predicted"/>
<evidence type="ECO:0000313" key="8">
    <source>
        <dbReference type="EMBL" id="CAB4780749.1"/>
    </source>
</evidence>
<dbReference type="GO" id="GO:0005886">
    <property type="term" value="C:plasma membrane"/>
    <property type="evidence" value="ECO:0007669"/>
    <property type="project" value="UniProtKB-SubCell"/>
</dbReference>
<dbReference type="PANTHER" id="PTHR30353:SF0">
    <property type="entry name" value="TRANSMEMBRANE PROTEIN"/>
    <property type="match status" value="1"/>
</dbReference>
<keyword evidence="2" id="KW-1003">Cell membrane</keyword>
<comment type="subcellular location">
    <subcellularLocation>
        <location evidence="1">Cell membrane</location>
        <topology evidence="1">Multi-pass membrane protein</topology>
    </subcellularLocation>
</comment>
<evidence type="ECO:0000259" key="7">
    <source>
        <dbReference type="Pfam" id="PF09335"/>
    </source>
</evidence>
<reference evidence="8" key="1">
    <citation type="submission" date="2020-05" db="EMBL/GenBank/DDBJ databases">
        <authorList>
            <person name="Chiriac C."/>
            <person name="Salcher M."/>
            <person name="Ghai R."/>
            <person name="Kavagutti S V."/>
        </authorList>
    </citation>
    <scope>NUCLEOTIDE SEQUENCE</scope>
</reference>
<keyword evidence="4 6" id="KW-1133">Transmembrane helix</keyword>
<keyword evidence="5 6" id="KW-0472">Membrane</keyword>
<evidence type="ECO:0000256" key="6">
    <source>
        <dbReference type="SAM" id="Phobius"/>
    </source>
</evidence>
<dbReference type="InterPro" id="IPR032816">
    <property type="entry name" value="VTT_dom"/>
</dbReference>